<comment type="catalytic activity">
    <reaction evidence="9">
        <text>a D-hexose + ATP = a D-hexose 6-phosphate + ADP + H(+)</text>
        <dbReference type="Rhea" id="RHEA:22740"/>
        <dbReference type="ChEBI" id="CHEBI:4194"/>
        <dbReference type="ChEBI" id="CHEBI:15378"/>
        <dbReference type="ChEBI" id="CHEBI:30616"/>
        <dbReference type="ChEBI" id="CHEBI:229467"/>
        <dbReference type="ChEBI" id="CHEBI:456216"/>
        <dbReference type="EC" id="2.7.1.1"/>
    </reaction>
    <physiologicalReaction direction="left-to-right" evidence="9">
        <dbReference type="Rhea" id="RHEA:22741"/>
    </physiologicalReaction>
</comment>
<evidence type="ECO:0000256" key="7">
    <source>
        <dbReference type="ARBA" id="ARBA00022840"/>
    </source>
</evidence>
<proteinExistence type="inferred from homology"/>
<keyword evidence="7 11" id="KW-0067">ATP-binding</keyword>
<dbReference type="InterPro" id="IPR043129">
    <property type="entry name" value="ATPase_NBD"/>
</dbReference>
<dbReference type="GO" id="GO:0005739">
    <property type="term" value="C:mitochondrion"/>
    <property type="evidence" value="ECO:0007669"/>
    <property type="project" value="TreeGrafter"/>
</dbReference>
<dbReference type="GO" id="GO:0006006">
    <property type="term" value="P:glucose metabolic process"/>
    <property type="evidence" value="ECO:0007669"/>
    <property type="project" value="TreeGrafter"/>
</dbReference>
<dbReference type="GO" id="GO:0005536">
    <property type="term" value="F:D-glucose binding"/>
    <property type="evidence" value="ECO:0007669"/>
    <property type="project" value="InterPro"/>
</dbReference>
<evidence type="ECO:0000256" key="6">
    <source>
        <dbReference type="ARBA" id="ARBA00022777"/>
    </source>
</evidence>
<feature type="domain" description="Hexokinase C-terminal" evidence="14">
    <location>
        <begin position="296"/>
        <end position="528"/>
    </location>
</feature>
<evidence type="ECO:0000259" key="14">
    <source>
        <dbReference type="Pfam" id="PF03727"/>
    </source>
</evidence>
<gene>
    <name evidence="15" type="ORF">PROFUN_01655</name>
</gene>
<evidence type="ECO:0000256" key="9">
    <source>
        <dbReference type="ARBA" id="ARBA00044613"/>
    </source>
</evidence>
<dbReference type="PRINTS" id="PR00475">
    <property type="entry name" value="HEXOKINASE"/>
</dbReference>
<dbReference type="SUPFAM" id="SSF53067">
    <property type="entry name" value="Actin-like ATPase domain"/>
    <property type="match status" value="2"/>
</dbReference>
<dbReference type="InParanoid" id="A0A2P6MW69"/>
<comment type="catalytic activity">
    <reaction evidence="10">
        <text>D-fructose + ATP = D-fructose 6-phosphate + ADP + H(+)</text>
        <dbReference type="Rhea" id="RHEA:16125"/>
        <dbReference type="ChEBI" id="CHEBI:15378"/>
        <dbReference type="ChEBI" id="CHEBI:30616"/>
        <dbReference type="ChEBI" id="CHEBI:37721"/>
        <dbReference type="ChEBI" id="CHEBI:61527"/>
        <dbReference type="ChEBI" id="CHEBI:456216"/>
        <dbReference type="EC" id="2.7.1.1"/>
    </reaction>
    <physiologicalReaction direction="left-to-right" evidence="10">
        <dbReference type="Rhea" id="RHEA:16126"/>
    </physiologicalReaction>
</comment>
<dbReference type="CDD" id="cd24018">
    <property type="entry name" value="ASKHA_NBD_HK_fungi"/>
    <property type="match status" value="1"/>
</dbReference>
<reference evidence="15 16" key="1">
    <citation type="journal article" date="2018" name="Genome Biol. Evol.">
        <title>Multiple Roots of Fruiting Body Formation in Amoebozoa.</title>
        <authorList>
            <person name="Hillmann F."/>
            <person name="Forbes G."/>
            <person name="Novohradska S."/>
            <person name="Ferling I."/>
            <person name="Riege K."/>
            <person name="Groth M."/>
            <person name="Westermann M."/>
            <person name="Marz M."/>
            <person name="Spaller T."/>
            <person name="Winckler T."/>
            <person name="Schaap P."/>
            <person name="Glockner G."/>
        </authorList>
    </citation>
    <scope>NUCLEOTIDE SEQUENCE [LARGE SCALE GENOMIC DNA]</scope>
    <source>
        <strain evidence="15 16">Jena</strain>
    </source>
</reference>
<dbReference type="Gene3D" id="3.30.420.40">
    <property type="match status" value="1"/>
</dbReference>
<evidence type="ECO:0000259" key="13">
    <source>
        <dbReference type="Pfam" id="PF00349"/>
    </source>
</evidence>
<evidence type="ECO:0000313" key="16">
    <source>
        <dbReference type="Proteomes" id="UP000241769"/>
    </source>
</evidence>
<dbReference type="EC" id="2.7.1.-" evidence="11"/>
<dbReference type="GO" id="GO:0005829">
    <property type="term" value="C:cytosol"/>
    <property type="evidence" value="ECO:0007669"/>
    <property type="project" value="TreeGrafter"/>
</dbReference>
<dbReference type="GO" id="GO:0005524">
    <property type="term" value="F:ATP binding"/>
    <property type="evidence" value="ECO:0007669"/>
    <property type="project" value="UniProtKB-UniRule"/>
</dbReference>
<keyword evidence="8 11" id="KW-0324">Glycolysis</keyword>
<dbReference type="Pfam" id="PF03727">
    <property type="entry name" value="Hexokinase_2"/>
    <property type="match status" value="1"/>
</dbReference>
<keyword evidence="12" id="KW-0812">Transmembrane</keyword>
<comment type="caution">
    <text evidence="15">The sequence shown here is derived from an EMBL/GenBank/DDBJ whole genome shotgun (WGS) entry which is preliminary data.</text>
</comment>
<dbReference type="Proteomes" id="UP000241769">
    <property type="component" value="Unassembled WGS sequence"/>
</dbReference>
<evidence type="ECO:0000256" key="2">
    <source>
        <dbReference type="ARBA" id="ARBA00005028"/>
    </source>
</evidence>
<protein>
    <recommendedName>
        <fullName evidence="11">Phosphotransferase</fullName>
        <ecNumber evidence="11">2.7.1.-</ecNumber>
    </recommendedName>
</protein>
<dbReference type="FunFam" id="3.30.420.40:FF:000034">
    <property type="entry name" value="Phosphotransferase"/>
    <property type="match status" value="1"/>
</dbReference>
<dbReference type="Pfam" id="PF00349">
    <property type="entry name" value="Hexokinase_1"/>
    <property type="match status" value="1"/>
</dbReference>
<evidence type="ECO:0000313" key="15">
    <source>
        <dbReference type="EMBL" id="PRP75939.1"/>
    </source>
</evidence>
<evidence type="ECO:0000256" key="11">
    <source>
        <dbReference type="RuleBase" id="RU362007"/>
    </source>
</evidence>
<dbReference type="AlphaFoldDB" id="A0A2P6MW69"/>
<dbReference type="PANTHER" id="PTHR19443:SF16">
    <property type="entry name" value="HEXOKINASE TYPE 1-RELATED"/>
    <property type="match status" value="1"/>
</dbReference>
<sequence length="530" mass="58191">MNYRDRAKQSSLRAKEEHKAVLRDFIQIRGVFDLRMRQSFSPCIRIKQRTKNNAIIAIGAVVIGGAVTYSLWNHFHPEETPSKKAAVPLKTGGTSTLRQFDLSKAQLQKMISDFQYEMDVGLSRNGGKTSLKMLHSFVGKPTGNEKGAFYALDLGGTNFRVLKLDLLGNGKLGASEKQQFEIPQEAMRGGAHDLFDFIAGCVERFVLQYNGPTDPSNTIKLGFTFSFPVNQTSLAAGTLIKWTKGFTTEGVVGRDVVALLSEHLERRRLHIEVVALVNDTVGTLVAHGYTDVNTELGVILGTGTNAAYAEYTHNIKALESPFHREKMIINIEWGAFGDVNDVLPLTSVDKKIDQNSVNPHNQKFEKTISGLYLGEIARLLTLELAEEGTLFVGTDVKTSNFIKKDSFPTATVSQFLMDNSDQLSDIERVMLNQYGLSTSRRDRALLKEVSLAVVTRAARLSATAIAAILHKINRLSDATVAIDGSVYEKIPGFKVTMENTIRELYPGSSVKTELARDGSGNGAAIIAATV</sequence>
<comment type="pathway">
    <text evidence="2">Carbohydrate metabolism; hexose metabolism.</text>
</comment>
<keyword evidence="12" id="KW-1133">Transmembrane helix</keyword>
<evidence type="ECO:0000256" key="8">
    <source>
        <dbReference type="ARBA" id="ARBA00023152"/>
    </source>
</evidence>
<evidence type="ECO:0000256" key="1">
    <source>
        <dbReference type="ARBA" id="ARBA00004888"/>
    </source>
</evidence>
<dbReference type="PANTHER" id="PTHR19443">
    <property type="entry name" value="HEXOKINASE"/>
    <property type="match status" value="1"/>
</dbReference>
<accession>A0A2P6MW69</accession>
<organism evidence="15 16">
    <name type="scientific">Planoprotostelium fungivorum</name>
    <dbReference type="NCBI Taxonomy" id="1890364"/>
    <lineage>
        <taxon>Eukaryota</taxon>
        <taxon>Amoebozoa</taxon>
        <taxon>Evosea</taxon>
        <taxon>Variosea</taxon>
        <taxon>Cavosteliida</taxon>
        <taxon>Cavosteliaceae</taxon>
        <taxon>Planoprotostelium</taxon>
    </lineage>
</organism>
<feature type="domain" description="Hexokinase N-terminal" evidence="13">
    <location>
        <begin position="96"/>
        <end position="289"/>
    </location>
</feature>
<evidence type="ECO:0000256" key="10">
    <source>
        <dbReference type="ARBA" id="ARBA00047905"/>
    </source>
</evidence>
<name>A0A2P6MW69_9EUKA</name>
<comment type="pathway">
    <text evidence="1">Carbohydrate degradation; glycolysis; D-glyceraldehyde 3-phosphate and glycerone phosphate from D-glucose: step 1/4.</text>
</comment>
<keyword evidence="4 11" id="KW-0808">Transferase</keyword>
<dbReference type="InterPro" id="IPR022673">
    <property type="entry name" value="Hexokinase_C"/>
</dbReference>
<comment type="similarity">
    <text evidence="3 11">Belongs to the hexokinase family.</text>
</comment>
<dbReference type="GO" id="GO:0006096">
    <property type="term" value="P:glycolytic process"/>
    <property type="evidence" value="ECO:0007669"/>
    <property type="project" value="UniProtKB-UniPathway"/>
</dbReference>
<dbReference type="GO" id="GO:0001678">
    <property type="term" value="P:intracellular glucose homeostasis"/>
    <property type="evidence" value="ECO:0007669"/>
    <property type="project" value="InterPro"/>
</dbReference>
<keyword evidence="16" id="KW-1185">Reference proteome</keyword>
<dbReference type="InterPro" id="IPR001312">
    <property type="entry name" value="Hexokinase"/>
</dbReference>
<evidence type="ECO:0000256" key="12">
    <source>
        <dbReference type="SAM" id="Phobius"/>
    </source>
</evidence>
<dbReference type="GO" id="GO:0008865">
    <property type="term" value="F:fructokinase activity"/>
    <property type="evidence" value="ECO:0007669"/>
    <property type="project" value="TreeGrafter"/>
</dbReference>
<evidence type="ECO:0000256" key="4">
    <source>
        <dbReference type="ARBA" id="ARBA00022679"/>
    </source>
</evidence>
<feature type="transmembrane region" description="Helical" evidence="12">
    <location>
        <begin position="54"/>
        <end position="72"/>
    </location>
</feature>
<dbReference type="Gene3D" id="3.40.367.20">
    <property type="match status" value="1"/>
</dbReference>
<dbReference type="STRING" id="1890364.A0A2P6MW69"/>
<dbReference type="InterPro" id="IPR022672">
    <property type="entry name" value="Hexokinase_N"/>
</dbReference>
<keyword evidence="6 11" id="KW-0418">Kinase</keyword>
<dbReference type="UniPathway" id="UPA00109">
    <property type="reaction ID" value="UER00180"/>
</dbReference>
<dbReference type="OrthoDB" id="27467at2759"/>
<keyword evidence="5 11" id="KW-0547">Nucleotide-binding</keyword>
<dbReference type="PROSITE" id="PS51748">
    <property type="entry name" value="HEXOKINASE_2"/>
    <property type="match status" value="1"/>
</dbReference>
<evidence type="ECO:0000256" key="5">
    <source>
        <dbReference type="ARBA" id="ARBA00022741"/>
    </source>
</evidence>
<evidence type="ECO:0000256" key="3">
    <source>
        <dbReference type="ARBA" id="ARBA00009225"/>
    </source>
</evidence>
<dbReference type="EMBL" id="MDYQ01000353">
    <property type="protein sequence ID" value="PRP75939.1"/>
    <property type="molecule type" value="Genomic_DNA"/>
</dbReference>
<dbReference type="GO" id="GO:0004340">
    <property type="term" value="F:glucokinase activity"/>
    <property type="evidence" value="ECO:0007669"/>
    <property type="project" value="TreeGrafter"/>
</dbReference>
<keyword evidence="12" id="KW-0472">Membrane</keyword>